<dbReference type="Pfam" id="PF16868">
    <property type="entry name" value="NMT1_3"/>
    <property type="match status" value="1"/>
</dbReference>
<reference evidence="3" key="1">
    <citation type="journal article" date="2019" name="Int. J. Syst. Evol. Microbiol.">
        <title>The Global Catalogue of Microorganisms (GCM) 10K type strain sequencing project: providing services to taxonomists for standard genome sequencing and annotation.</title>
        <authorList>
            <consortium name="The Broad Institute Genomics Platform"/>
            <consortium name="The Broad Institute Genome Sequencing Center for Infectious Disease"/>
            <person name="Wu L."/>
            <person name="Ma J."/>
        </authorList>
    </citation>
    <scope>NUCLEOTIDE SEQUENCE [LARGE SCALE GENOMIC DNA]</scope>
    <source>
        <strain evidence="3">JCM 6833</strain>
    </source>
</reference>
<name>A0ABP6DAB5_9ACTN</name>
<gene>
    <name evidence="2" type="ORF">GCM10010411_89400</name>
</gene>
<feature type="region of interest" description="Disordered" evidence="1">
    <location>
        <begin position="1"/>
        <end position="45"/>
    </location>
</feature>
<dbReference type="Gene3D" id="3.40.190.10">
    <property type="entry name" value="Periplasmic binding protein-like II"/>
    <property type="match status" value="2"/>
</dbReference>
<evidence type="ECO:0000313" key="2">
    <source>
        <dbReference type="EMBL" id="GAA2636305.1"/>
    </source>
</evidence>
<keyword evidence="3" id="KW-1185">Reference proteome</keyword>
<sequence>MTDAAASAHPPEPETAADARPPEPKAAADARPTTTTAVSAHPPEPKIERSLTLHLRGDWGMANLHRVCGWISQELTDRCGPYTKVAIWNSRGFSDAARAVGRGEVHVALTTPAAFTAAALDGRGAFAGESFPELRALGTVPQRDRLVMGVHRSLGITSFAELREAKPALTLATSVNDGENYVGLAANALLERSGVDVTGWGGSFLEDERPFESFDHVLTGRANAVIHEAVMLPHWQRFGGDMHFLEVEQDVLDGLRDDFSWPSAVIEEGYFPGCPRFQTLDFSDFLVLTRSDLPEDVAYAIAWVLGETRELLERQYRHIPPERSPVTYPLDPVAMGRTPIPLHPGAARYYDALKETT</sequence>
<protein>
    <submittedName>
        <fullName evidence="2">TAXI family TRAP transporter solute-binding subunit</fullName>
    </submittedName>
</protein>
<evidence type="ECO:0000256" key="1">
    <source>
        <dbReference type="SAM" id="MobiDB-lite"/>
    </source>
</evidence>
<evidence type="ECO:0000313" key="3">
    <source>
        <dbReference type="Proteomes" id="UP001501509"/>
    </source>
</evidence>
<dbReference type="RefSeq" id="WP_344548738.1">
    <property type="nucleotide sequence ID" value="NZ_BAAATD010000020.1"/>
</dbReference>
<dbReference type="InterPro" id="IPR011852">
    <property type="entry name" value="TRAP_TAXI"/>
</dbReference>
<dbReference type="SUPFAM" id="SSF53850">
    <property type="entry name" value="Periplasmic binding protein-like II"/>
    <property type="match status" value="1"/>
</dbReference>
<proteinExistence type="predicted"/>
<accession>A0ABP6DAB5</accession>
<dbReference type="Proteomes" id="UP001501509">
    <property type="component" value="Unassembled WGS sequence"/>
</dbReference>
<organism evidence="2 3">
    <name type="scientific">Actinomadura fulvescens</name>
    <dbReference type="NCBI Taxonomy" id="46160"/>
    <lineage>
        <taxon>Bacteria</taxon>
        <taxon>Bacillati</taxon>
        <taxon>Actinomycetota</taxon>
        <taxon>Actinomycetes</taxon>
        <taxon>Streptosporangiales</taxon>
        <taxon>Thermomonosporaceae</taxon>
        <taxon>Actinomadura</taxon>
    </lineage>
</organism>
<comment type="caution">
    <text evidence="2">The sequence shown here is derived from an EMBL/GenBank/DDBJ whole genome shotgun (WGS) entry which is preliminary data.</text>
</comment>
<dbReference type="EMBL" id="BAAATD010000020">
    <property type="protein sequence ID" value="GAA2636305.1"/>
    <property type="molecule type" value="Genomic_DNA"/>
</dbReference>